<organism evidence="2 3">
    <name type="scientific">Brevibacillus centrosporus</name>
    <dbReference type="NCBI Taxonomy" id="54910"/>
    <lineage>
        <taxon>Bacteria</taxon>
        <taxon>Bacillati</taxon>
        <taxon>Bacillota</taxon>
        <taxon>Bacilli</taxon>
        <taxon>Bacillales</taxon>
        <taxon>Paenibacillaceae</taxon>
        <taxon>Brevibacillus</taxon>
    </lineage>
</organism>
<feature type="transmembrane region" description="Helical" evidence="1">
    <location>
        <begin position="63"/>
        <end position="81"/>
    </location>
</feature>
<dbReference type="RefSeq" id="WP_258957790.1">
    <property type="nucleotide sequence ID" value="NZ_CP183838.1"/>
</dbReference>
<evidence type="ECO:0000313" key="3">
    <source>
        <dbReference type="Proteomes" id="UP000198915"/>
    </source>
</evidence>
<evidence type="ECO:0000256" key="1">
    <source>
        <dbReference type="SAM" id="Phobius"/>
    </source>
</evidence>
<gene>
    <name evidence="2" type="ORF">SAMN05518846_112198</name>
</gene>
<dbReference type="Pfam" id="PF06942">
    <property type="entry name" value="GlpM"/>
    <property type="match status" value="1"/>
</dbReference>
<accession>A0A1I3Z5Y7</accession>
<keyword evidence="1" id="KW-1133">Transmembrane helix</keyword>
<proteinExistence type="predicted"/>
<feature type="transmembrane region" description="Helical" evidence="1">
    <location>
        <begin position="5"/>
        <end position="21"/>
    </location>
</feature>
<dbReference type="STRING" id="1884381.SAMN05518846_112198"/>
<evidence type="ECO:0000313" key="2">
    <source>
        <dbReference type="EMBL" id="SFK39427.1"/>
    </source>
</evidence>
<feature type="transmembrane region" description="Helical" evidence="1">
    <location>
        <begin position="27"/>
        <end position="51"/>
    </location>
</feature>
<protein>
    <submittedName>
        <fullName evidence="2">Uncharacterized membrane protein, GlpM family</fullName>
    </submittedName>
</protein>
<keyword evidence="3" id="KW-1185">Reference proteome</keyword>
<keyword evidence="1" id="KW-0812">Transmembrane</keyword>
<dbReference type="EMBL" id="FORT01000012">
    <property type="protein sequence ID" value="SFK39427.1"/>
    <property type="molecule type" value="Genomic_DNA"/>
</dbReference>
<keyword evidence="1" id="KW-0472">Membrane</keyword>
<reference evidence="3" key="1">
    <citation type="submission" date="2016-10" db="EMBL/GenBank/DDBJ databases">
        <authorList>
            <person name="Varghese N."/>
            <person name="Submissions S."/>
        </authorList>
    </citation>
    <scope>NUCLEOTIDE SEQUENCE [LARGE SCALE GENOMIC DNA]</scope>
    <source>
        <strain evidence="3">OK042</strain>
    </source>
</reference>
<sequence length="109" mass="12314">MIDYVIKFLIGGCVLVFASYLSKTKNIFLSGIITTLPILTLLNMMLQIQYLNTQEFHLAQKSGILGAIGLVLFVASCYVLTSWLKPAYAILFAICILFLYFWMYKQVTG</sequence>
<dbReference type="InterPro" id="IPR009707">
    <property type="entry name" value="GlpM/YdgC"/>
</dbReference>
<dbReference type="Proteomes" id="UP000198915">
    <property type="component" value="Unassembled WGS sequence"/>
</dbReference>
<dbReference type="AlphaFoldDB" id="A0A1I3Z5Y7"/>
<name>A0A1I3Z5Y7_9BACL</name>
<feature type="transmembrane region" description="Helical" evidence="1">
    <location>
        <begin position="87"/>
        <end position="104"/>
    </location>
</feature>